<accession>A0A117MJ56</accession>
<dbReference type="OrthoDB" id="594819at2"/>
<sequence length="177" mass="20080">METSASRELLADLFEEYSLWYSSLAEEYGTLPRSISGVAEDGRQFIYLLDGLELHHMVRNKFIRFVLDELKSVAYAYGSLDIRGESDEGELVELLDLVAADTERYITGSWQVIRGKDGRVSDMLHRGTREGTDTEKHPGSWFLTGSVRFSEAEKARYGALWDEAKAEVIFKDRNAAD</sequence>
<name>A0A117MJ56_CHLLI</name>
<gene>
    <name evidence="1" type="ORF">ASB62_09265</name>
</gene>
<comment type="caution">
    <text evidence="1">The sequence shown here is derived from an EMBL/GenBank/DDBJ whole genome shotgun (WGS) entry which is preliminary data.</text>
</comment>
<organism evidence="1 2">
    <name type="scientific">Chlorobium limicola</name>
    <dbReference type="NCBI Taxonomy" id="1092"/>
    <lineage>
        <taxon>Bacteria</taxon>
        <taxon>Pseudomonadati</taxon>
        <taxon>Chlorobiota</taxon>
        <taxon>Chlorobiia</taxon>
        <taxon>Chlorobiales</taxon>
        <taxon>Chlorobiaceae</taxon>
        <taxon>Chlorobium/Pelodictyon group</taxon>
        <taxon>Chlorobium</taxon>
    </lineage>
</organism>
<protein>
    <submittedName>
        <fullName evidence="1">Uncharacterized protein</fullName>
    </submittedName>
</protein>
<reference evidence="1 2" key="1">
    <citation type="submission" date="2015-10" db="EMBL/GenBank/DDBJ databases">
        <title>Draft Genome Sequence of Chlorobium limicola strain Frasassi Growing under Artificial Lighting in the Frasassi Cave System.</title>
        <authorList>
            <person name="Mansor M."/>
            <person name="Macalady J."/>
        </authorList>
    </citation>
    <scope>NUCLEOTIDE SEQUENCE [LARGE SCALE GENOMIC DNA]</scope>
    <source>
        <strain evidence="1 2">Frasassi</strain>
    </source>
</reference>
<dbReference type="AlphaFoldDB" id="A0A117MJ56"/>
<keyword evidence="2" id="KW-1185">Reference proteome</keyword>
<evidence type="ECO:0000313" key="1">
    <source>
        <dbReference type="EMBL" id="KUL20394.1"/>
    </source>
</evidence>
<dbReference type="Proteomes" id="UP000053937">
    <property type="component" value="Unassembled WGS sequence"/>
</dbReference>
<dbReference type="EMBL" id="LMBR01000234">
    <property type="protein sequence ID" value="KUL20394.1"/>
    <property type="molecule type" value="Genomic_DNA"/>
</dbReference>
<proteinExistence type="predicted"/>
<evidence type="ECO:0000313" key="2">
    <source>
        <dbReference type="Proteomes" id="UP000053937"/>
    </source>
</evidence>
<dbReference type="RefSeq" id="WP_059139604.1">
    <property type="nucleotide sequence ID" value="NZ_LMBR01000234.1"/>
</dbReference>